<accession>A0A699V9W8</accession>
<protein>
    <submittedName>
        <fullName evidence="2">Uncharacterized protein</fullName>
    </submittedName>
</protein>
<organism evidence="2">
    <name type="scientific">Tanacetum cinerariifolium</name>
    <name type="common">Dalmatian daisy</name>
    <name type="synonym">Chrysanthemum cinerariifolium</name>
    <dbReference type="NCBI Taxonomy" id="118510"/>
    <lineage>
        <taxon>Eukaryota</taxon>
        <taxon>Viridiplantae</taxon>
        <taxon>Streptophyta</taxon>
        <taxon>Embryophyta</taxon>
        <taxon>Tracheophyta</taxon>
        <taxon>Spermatophyta</taxon>
        <taxon>Magnoliopsida</taxon>
        <taxon>eudicotyledons</taxon>
        <taxon>Gunneridae</taxon>
        <taxon>Pentapetalae</taxon>
        <taxon>asterids</taxon>
        <taxon>campanulids</taxon>
        <taxon>Asterales</taxon>
        <taxon>Asteraceae</taxon>
        <taxon>Asteroideae</taxon>
        <taxon>Anthemideae</taxon>
        <taxon>Anthemidinae</taxon>
        <taxon>Tanacetum</taxon>
    </lineage>
</organism>
<evidence type="ECO:0000256" key="1">
    <source>
        <dbReference type="SAM" id="MobiDB-lite"/>
    </source>
</evidence>
<reference evidence="2" key="1">
    <citation type="journal article" date="2019" name="Sci. Rep.">
        <title>Draft genome of Tanacetum cinerariifolium, the natural source of mosquito coil.</title>
        <authorList>
            <person name="Yamashiro T."/>
            <person name="Shiraishi A."/>
            <person name="Satake H."/>
            <person name="Nakayama K."/>
        </authorList>
    </citation>
    <scope>NUCLEOTIDE SEQUENCE</scope>
</reference>
<proteinExistence type="predicted"/>
<comment type="caution">
    <text evidence="2">The sequence shown here is derived from an EMBL/GenBank/DDBJ whole genome shotgun (WGS) entry which is preliminary data.</text>
</comment>
<evidence type="ECO:0000313" key="2">
    <source>
        <dbReference type="EMBL" id="GFD30913.1"/>
    </source>
</evidence>
<feature type="non-terminal residue" evidence="2">
    <location>
        <position position="1"/>
    </location>
</feature>
<gene>
    <name evidence="2" type="ORF">Tci_902882</name>
</gene>
<name>A0A699V9W8_TANCI</name>
<dbReference type="EMBL" id="BKCJ011408728">
    <property type="protein sequence ID" value="GFD30913.1"/>
    <property type="molecule type" value="Genomic_DNA"/>
</dbReference>
<dbReference type="AlphaFoldDB" id="A0A699V9W8"/>
<sequence length="131" mass="14610">IDAAHEVVDFLLQRRVLRHLVARGHHQHQQAYLPAPLGVALQQQVECLEPLRNSLGIVEPVDAENHPRVTQCFLEVPHIAKGMKTNEVGPQHPAYQLGTPGQHPYQLLRRKGDVQKEPDAGLGPRPAQHFG</sequence>
<feature type="region of interest" description="Disordered" evidence="1">
    <location>
        <begin position="84"/>
        <end position="105"/>
    </location>
</feature>